<dbReference type="KEGG" id="mant:BHD05_08930"/>
<keyword evidence="10" id="KW-1185">Reference proteome</keyword>
<evidence type="ECO:0000313" key="10">
    <source>
        <dbReference type="Proteomes" id="UP000464507"/>
    </source>
</evidence>
<feature type="transmembrane region" description="Helical" evidence="7">
    <location>
        <begin position="276"/>
        <end position="299"/>
    </location>
</feature>
<gene>
    <name evidence="9" type="ORF">BHD05_08930</name>
</gene>
<keyword evidence="2 7" id="KW-0813">Transport</keyword>
<keyword evidence="5 7" id="KW-1133">Transmembrane helix</keyword>
<dbReference type="Gene3D" id="1.10.3720.10">
    <property type="entry name" value="MetI-like"/>
    <property type="match status" value="1"/>
</dbReference>
<dbReference type="InterPro" id="IPR000515">
    <property type="entry name" value="MetI-like"/>
</dbReference>
<evidence type="ECO:0000256" key="4">
    <source>
        <dbReference type="ARBA" id="ARBA00022692"/>
    </source>
</evidence>
<dbReference type="AlphaFoldDB" id="A0A7L5AI54"/>
<accession>A0A7L5AI54</accession>
<dbReference type="Proteomes" id="UP000464507">
    <property type="component" value="Chromosome"/>
</dbReference>
<dbReference type="RefSeq" id="WP_202614178.1">
    <property type="nucleotide sequence ID" value="NZ_CP017146.1"/>
</dbReference>
<evidence type="ECO:0000256" key="2">
    <source>
        <dbReference type="ARBA" id="ARBA00022448"/>
    </source>
</evidence>
<name>A0A7L5AI54_9MICO</name>
<evidence type="ECO:0000313" key="9">
    <source>
        <dbReference type="EMBL" id="QHO69746.1"/>
    </source>
</evidence>
<dbReference type="Pfam" id="PF19300">
    <property type="entry name" value="BPD_transp_1_N"/>
    <property type="match status" value="1"/>
</dbReference>
<keyword evidence="4 7" id="KW-0812">Transmembrane</keyword>
<dbReference type="InterPro" id="IPR045621">
    <property type="entry name" value="BPD_transp_1_N"/>
</dbReference>
<evidence type="ECO:0000259" key="8">
    <source>
        <dbReference type="PROSITE" id="PS50928"/>
    </source>
</evidence>
<comment type="subcellular location">
    <subcellularLocation>
        <location evidence="1 7">Cell membrane</location>
        <topology evidence="1 7">Multi-pass membrane protein</topology>
    </subcellularLocation>
</comment>
<keyword evidence="6 7" id="KW-0472">Membrane</keyword>
<feature type="transmembrane region" description="Helical" evidence="7">
    <location>
        <begin position="230"/>
        <end position="256"/>
    </location>
</feature>
<feature type="transmembrane region" description="Helical" evidence="7">
    <location>
        <begin position="147"/>
        <end position="167"/>
    </location>
</feature>
<dbReference type="GO" id="GO:0005886">
    <property type="term" value="C:plasma membrane"/>
    <property type="evidence" value="ECO:0007669"/>
    <property type="project" value="UniProtKB-SubCell"/>
</dbReference>
<organism evidence="9 10">
    <name type="scientific">Marisediminicola antarctica</name>
    <dbReference type="NCBI Taxonomy" id="674079"/>
    <lineage>
        <taxon>Bacteria</taxon>
        <taxon>Bacillati</taxon>
        <taxon>Actinomycetota</taxon>
        <taxon>Actinomycetes</taxon>
        <taxon>Micrococcales</taxon>
        <taxon>Microbacteriaceae</taxon>
        <taxon>Marisediminicola</taxon>
    </lineage>
</organism>
<feature type="transmembrane region" description="Helical" evidence="7">
    <location>
        <begin position="12"/>
        <end position="34"/>
    </location>
</feature>
<dbReference type="GO" id="GO:0071916">
    <property type="term" value="F:dipeptide transmembrane transporter activity"/>
    <property type="evidence" value="ECO:0007669"/>
    <property type="project" value="TreeGrafter"/>
</dbReference>
<keyword evidence="3" id="KW-1003">Cell membrane</keyword>
<evidence type="ECO:0000256" key="6">
    <source>
        <dbReference type="ARBA" id="ARBA00023136"/>
    </source>
</evidence>
<feature type="domain" description="ABC transmembrane type-1" evidence="8">
    <location>
        <begin position="101"/>
        <end position="299"/>
    </location>
</feature>
<dbReference type="EMBL" id="CP017146">
    <property type="protein sequence ID" value="QHO69746.1"/>
    <property type="molecule type" value="Genomic_DNA"/>
</dbReference>
<evidence type="ECO:0000256" key="5">
    <source>
        <dbReference type="ARBA" id="ARBA00022989"/>
    </source>
</evidence>
<reference evidence="9 10" key="1">
    <citation type="submission" date="2016-09" db="EMBL/GenBank/DDBJ databases">
        <title>Complete genome sequence of microbes from the polar regions.</title>
        <authorList>
            <person name="Liao L."/>
            <person name="Chen B."/>
        </authorList>
    </citation>
    <scope>NUCLEOTIDE SEQUENCE [LARGE SCALE GENOMIC DNA]</scope>
    <source>
        <strain evidence="9 10">ZS314</strain>
    </source>
</reference>
<evidence type="ECO:0000256" key="7">
    <source>
        <dbReference type="RuleBase" id="RU363032"/>
    </source>
</evidence>
<dbReference type="InterPro" id="IPR035906">
    <property type="entry name" value="MetI-like_sf"/>
</dbReference>
<dbReference type="Pfam" id="PF00528">
    <property type="entry name" value="BPD_transp_1"/>
    <property type="match status" value="1"/>
</dbReference>
<proteinExistence type="inferred from homology"/>
<evidence type="ECO:0000256" key="1">
    <source>
        <dbReference type="ARBA" id="ARBA00004651"/>
    </source>
</evidence>
<feature type="transmembrane region" description="Helical" evidence="7">
    <location>
        <begin position="103"/>
        <end position="126"/>
    </location>
</feature>
<feature type="transmembrane region" description="Helical" evidence="7">
    <location>
        <begin position="173"/>
        <end position="195"/>
    </location>
</feature>
<evidence type="ECO:0000256" key="3">
    <source>
        <dbReference type="ARBA" id="ARBA00022475"/>
    </source>
</evidence>
<comment type="similarity">
    <text evidence="7">Belongs to the binding-protein-dependent transport system permease family.</text>
</comment>
<dbReference type="PANTHER" id="PTHR43163:SF6">
    <property type="entry name" value="DIPEPTIDE TRANSPORT SYSTEM PERMEASE PROTEIN DPPB-RELATED"/>
    <property type="match status" value="1"/>
</dbReference>
<protein>
    <submittedName>
        <fullName evidence="9">ABC transporter permease</fullName>
    </submittedName>
</protein>
<sequence>MPGASARWLLGRLGGLLLVVWGAATAGFLALTLIPGDPVDVMLGVQAQVSEQVKAQIRADWGLDDPPLARYLQYLGRLVTGDLGESYQLRQSVSSVIGEQLPATLQLTLLALAFALSLAAIATLAARGRRSTRIVSLVELTAVSSPTFWTGLVLIAVFVFQLGWFPIAETGSLRALVLPALTLALPVAGIISQVLRQGLDAASAQPFATTAIARGLGGGRLLLRHTLRHAAADSVTLVGYLVGTLIGGAVLVETVFARPGLGRVTLRAIIDRDLPVVLGIILLAAVTFALLNLAVDVLYRWIDPRLRTGSAAT</sequence>
<dbReference type="SUPFAM" id="SSF161098">
    <property type="entry name" value="MetI-like"/>
    <property type="match status" value="1"/>
</dbReference>
<dbReference type="PANTHER" id="PTHR43163">
    <property type="entry name" value="DIPEPTIDE TRANSPORT SYSTEM PERMEASE PROTEIN DPPB-RELATED"/>
    <property type="match status" value="1"/>
</dbReference>
<dbReference type="PROSITE" id="PS50928">
    <property type="entry name" value="ABC_TM1"/>
    <property type="match status" value="1"/>
</dbReference>